<evidence type="ECO:0000313" key="2">
    <source>
        <dbReference type="Proteomes" id="UP000814033"/>
    </source>
</evidence>
<name>A0ACB8RT04_9AGAM</name>
<sequence length="595" mass="64261">MIAASLWEAWRVHLRLHSEVHKHSLFCPSLVLPPVLRQPLLSVTSFVVMEKSPYTSQPELKFDTGVAPTSAGTAVVPKRGFDFWLVFVANLTVDLLSALDLTAVPTALPTIVQHLHGTDFIWAGGAYTVASTAVLPLVGGLVSVFGRKPVLLTFIFLFASGSDVSGAAQSMAMLIGGRALQGVGGGGCLAVTEIIYADLVPLPERGKFQGITASVWALACAVGPPVGGALANTGAWRWLFFLNLPICAIAAGLVVVFLRVNAPKTTWKEKVRRMDWLGNALIIGSTISLMIAFIWGGVRFPWRSAHILVPLTVGSVGILVFFIVEALPWLKEPTVPRFAFTSRTTLSGYLGTFFHGIVSLTAIYYLPVYFQACMGASAVGSGVDMFGLSFTVPAFAIACGLSVQIVDRYRPQNYVRWVLIVIGFGVLSLLDENSSRSQYIGYQIPVAAGLGIVWISTQFSILAPLPFSNNAHALAFFTFVRCFAQGWGVAIGGIILQNSLHRRLPSSFLSSFPEGVSIVYAVIPAIGQLAEPERSQVRAAFSASLKLTWRVMLGFSGAGLLTTVLMREEKLRKVLDDTWGLKENNVRDKDEAARV</sequence>
<comment type="caution">
    <text evidence="1">The sequence shown here is derived from an EMBL/GenBank/DDBJ whole genome shotgun (WGS) entry which is preliminary data.</text>
</comment>
<keyword evidence="2" id="KW-1185">Reference proteome</keyword>
<protein>
    <submittedName>
        <fullName evidence="1">Iron permease</fullName>
    </submittedName>
</protein>
<dbReference type="Proteomes" id="UP000814033">
    <property type="component" value="Unassembled WGS sequence"/>
</dbReference>
<organism evidence="1 2">
    <name type="scientific">Auriscalpium vulgare</name>
    <dbReference type="NCBI Taxonomy" id="40419"/>
    <lineage>
        <taxon>Eukaryota</taxon>
        <taxon>Fungi</taxon>
        <taxon>Dikarya</taxon>
        <taxon>Basidiomycota</taxon>
        <taxon>Agaricomycotina</taxon>
        <taxon>Agaricomycetes</taxon>
        <taxon>Russulales</taxon>
        <taxon>Auriscalpiaceae</taxon>
        <taxon>Auriscalpium</taxon>
    </lineage>
</organism>
<proteinExistence type="predicted"/>
<gene>
    <name evidence="1" type="ORF">FA95DRAFT_1559646</name>
</gene>
<dbReference type="EMBL" id="MU275915">
    <property type="protein sequence ID" value="KAI0046881.1"/>
    <property type="molecule type" value="Genomic_DNA"/>
</dbReference>
<evidence type="ECO:0000313" key="1">
    <source>
        <dbReference type="EMBL" id="KAI0046881.1"/>
    </source>
</evidence>
<reference evidence="1" key="2">
    <citation type="journal article" date="2022" name="New Phytol.">
        <title>Evolutionary transition to the ectomycorrhizal habit in the genomes of a hyperdiverse lineage of mushroom-forming fungi.</title>
        <authorList>
            <person name="Looney B."/>
            <person name="Miyauchi S."/>
            <person name="Morin E."/>
            <person name="Drula E."/>
            <person name="Courty P.E."/>
            <person name="Kohler A."/>
            <person name="Kuo A."/>
            <person name="LaButti K."/>
            <person name="Pangilinan J."/>
            <person name="Lipzen A."/>
            <person name="Riley R."/>
            <person name="Andreopoulos W."/>
            <person name="He G."/>
            <person name="Johnson J."/>
            <person name="Nolan M."/>
            <person name="Tritt A."/>
            <person name="Barry K.W."/>
            <person name="Grigoriev I.V."/>
            <person name="Nagy L.G."/>
            <person name="Hibbett D."/>
            <person name="Henrissat B."/>
            <person name="Matheny P.B."/>
            <person name="Labbe J."/>
            <person name="Martin F.M."/>
        </authorList>
    </citation>
    <scope>NUCLEOTIDE SEQUENCE</scope>
    <source>
        <strain evidence="1">FP105234-sp</strain>
    </source>
</reference>
<reference evidence="1" key="1">
    <citation type="submission" date="2021-02" db="EMBL/GenBank/DDBJ databases">
        <authorList>
            <consortium name="DOE Joint Genome Institute"/>
            <person name="Ahrendt S."/>
            <person name="Looney B.P."/>
            <person name="Miyauchi S."/>
            <person name="Morin E."/>
            <person name="Drula E."/>
            <person name="Courty P.E."/>
            <person name="Chicoki N."/>
            <person name="Fauchery L."/>
            <person name="Kohler A."/>
            <person name="Kuo A."/>
            <person name="Labutti K."/>
            <person name="Pangilinan J."/>
            <person name="Lipzen A."/>
            <person name="Riley R."/>
            <person name="Andreopoulos W."/>
            <person name="He G."/>
            <person name="Johnson J."/>
            <person name="Barry K.W."/>
            <person name="Grigoriev I.V."/>
            <person name="Nagy L."/>
            <person name="Hibbett D."/>
            <person name="Henrissat B."/>
            <person name="Matheny P.B."/>
            <person name="Labbe J."/>
            <person name="Martin F."/>
        </authorList>
    </citation>
    <scope>NUCLEOTIDE SEQUENCE</scope>
    <source>
        <strain evidence="1">FP105234-sp</strain>
    </source>
</reference>
<accession>A0ACB8RT04</accession>